<feature type="region of interest" description="Disordered" evidence="1">
    <location>
        <begin position="72"/>
        <end position="116"/>
    </location>
</feature>
<feature type="compositionally biased region" description="Basic and acidic residues" evidence="1">
    <location>
        <begin position="474"/>
        <end position="516"/>
    </location>
</feature>
<feature type="compositionally biased region" description="Low complexity" evidence="1">
    <location>
        <begin position="158"/>
        <end position="168"/>
    </location>
</feature>
<feature type="compositionally biased region" description="Polar residues" evidence="1">
    <location>
        <begin position="426"/>
        <end position="452"/>
    </location>
</feature>
<evidence type="ECO:0000313" key="2">
    <source>
        <dbReference type="EMBL" id="KAF2840608.1"/>
    </source>
</evidence>
<protein>
    <recommendedName>
        <fullName evidence="4">Carboxylesterase family protein</fullName>
    </recommendedName>
</protein>
<dbReference type="OrthoDB" id="3946796at2759"/>
<keyword evidence="3" id="KW-1185">Reference proteome</keyword>
<evidence type="ECO:0008006" key="4">
    <source>
        <dbReference type="Google" id="ProtNLM"/>
    </source>
</evidence>
<name>A0A9P4SDD3_9PEZI</name>
<accession>A0A9P4SDD3</accession>
<feature type="region of interest" description="Disordered" evidence="1">
    <location>
        <begin position="1"/>
        <end position="58"/>
    </location>
</feature>
<organism evidence="2 3">
    <name type="scientific">Patellaria atrata CBS 101060</name>
    <dbReference type="NCBI Taxonomy" id="1346257"/>
    <lineage>
        <taxon>Eukaryota</taxon>
        <taxon>Fungi</taxon>
        <taxon>Dikarya</taxon>
        <taxon>Ascomycota</taxon>
        <taxon>Pezizomycotina</taxon>
        <taxon>Dothideomycetes</taxon>
        <taxon>Dothideomycetes incertae sedis</taxon>
        <taxon>Patellariales</taxon>
        <taxon>Patellariaceae</taxon>
        <taxon>Patellaria</taxon>
    </lineage>
</organism>
<feature type="region of interest" description="Disordered" evidence="1">
    <location>
        <begin position="364"/>
        <end position="558"/>
    </location>
</feature>
<proteinExistence type="predicted"/>
<sequence>MVQVPIKDERSVSPPARSVRLTRRQLAKQEEDLANAQMKESVVSDSTPEIRVDEPAKDEVDAELVAEVEVQPTPIRTIEEPKTLVSEKLTEEPMPTSPIEQLSVRSPSRSPTKSTLRLEESIDAIDALEEAIEEVGKALPSLDSPTSPKKPRKKTAAKAKMPAKPNTAGKIVAAKQVNTNSTVRKAPVPRAPVSLKESKPRPTKASLARASNVRHSISTRITSEERRKSFKAQADAKKTRHPGLASEQVEAARGKGKDICDLDKVPGEPTDYLASRRRPISLSFPTPPPPPKSKKAPTKSTFTLPGEAVAAKLKAQREERLKRDEKARKAKEEEKNGKEEKDVVEEKKDEVIVAVKEMKKPLVRATKAPVVRTTAASRARESLMRGELPSERTSAIGVADGAAAKRASIISTGANTAAPLRPKPAPNSSKSRTASNTTSNSLTRESSASTTADKAAGERKAAPASKPLTGKAIFKRDKVEKEDLERKRKEKEEAARKARAEAAERGRVASREWAERMKRKMEAKKVKEAPPAAEGEGAKSDEKTMAEVATVEMRTAEV</sequence>
<feature type="compositionally biased region" description="Basic and acidic residues" evidence="1">
    <location>
        <begin position="315"/>
        <end position="345"/>
    </location>
</feature>
<dbReference type="Proteomes" id="UP000799429">
    <property type="component" value="Unassembled WGS sequence"/>
</dbReference>
<feature type="compositionally biased region" description="Basic and acidic residues" evidence="1">
    <location>
        <begin position="536"/>
        <end position="545"/>
    </location>
</feature>
<reference evidence="2" key="1">
    <citation type="journal article" date="2020" name="Stud. Mycol.">
        <title>101 Dothideomycetes genomes: a test case for predicting lifestyles and emergence of pathogens.</title>
        <authorList>
            <person name="Haridas S."/>
            <person name="Albert R."/>
            <person name="Binder M."/>
            <person name="Bloem J."/>
            <person name="Labutti K."/>
            <person name="Salamov A."/>
            <person name="Andreopoulos B."/>
            <person name="Baker S."/>
            <person name="Barry K."/>
            <person name="Bills G."/>
            <person name="Bluhm B."/>
            <person name="Cannon C."/>
            <person name="Castanera R."/>
            <person name="Culley D."/>
            <person name="Daum C."/>
            <person name="Ezra D."/>
            <person name="Gonzalez J."/>
            <person name="Henrissat B."/>
            <person name="Kuo A."/>
            <person name="Liang C."/>
            <person name="Lipzen A."/>
            <person name="Lutzoni F."/>
            <person name="Magnuson J."/>
            <person name="Mondo S."/>
            <person name="Nolan M."/>
            <person name="Ohm R."/>
            <person name="Pangilinan J."/>
            <person name="Park H.-J."/>
            <person name="Ramirez L."/>
            <person name="Alfaro M."/>
            <person name="Sun H."/>
            <person name="Tritt A."/>
            <person name="Yoshinaga Y."/>
            <person name="Zwiers L.-H."/>
            <person name="Turgeon B."/>
            <person name="Goodwin S."/>
            <person name="Spatafora J."/>
            <person name="Crous P."/>
            <person name="Grigoriev I."/>
        </authorList>
    </citation>
    <scope>NUCLEOTIDE SEQUENCE</scope>
    <source>
        <strain evidence="2">CBS 101060</strain>
    </source>
</reference>
<comment type="caution">
    <text evidence="2">The sequence shown here is derived from an EMBL/GenBank/DDBJ whole genome shotgun (WGS) entry which is preliminary data.</text>
</comment>
<dbReference type="EMBL" id="MU006092">
    <property type="protein sequence ID" value="KAF2840608.1"/>
    <property type="molecule type" value="Genomic_DNA"/>
</dbReference>
<feature type="compositionally biased region" description="Polar residues" evidence="1">
    <location>
        <begin position="98"/>
        <end position="115"/>
    </location>
</feature>
<feature type="compositionally biased region" description="Basic and acidic residues" evidence="1">
    <location>
        <begin position="48"/>
        <end position="58"/>
    </location>
</feature>
<dbReference type="AlphaFoldDB" id="A0A9P4SDD3"/>
<evidence type="ECO:0000313" key="3">
    <source>
        <dbReference type="Proteomes" id="UP000799429"/>
    </source>
</evidence>
<feature type="compositionally biased region" description="Basic and acidic residues" evidence="1">
    <location>
        <begin position="378"/>
        <end position="390"/>
    </location>
</feature>
<gene>
    <name evidence="2" type="ORF">M501DRAFT_620531</name>
</gene>
<evidence type="ECO:0000256" key="1">
    <source>
        <dbReference type="SAM" id="MobiDB-lite"/>
    </source>
</evidence>
<feature type="region of interest" description="Disordered" evidence="1">
    <location>
        <begin position="136"/>
        <end position="345"/>
    </location>
</feature>
<feature type="compositionally biased region" description="Basic and acidic residues" evidence="1">
    <location>
        <begin position="250"/>
        <end position="266"/>
    </location>
</feature>
<feature type="compositionally biased region" description="Basic and acidic residues" evidence="1">
    <location>
        <begin position="1"/>
        <end position="11"/>
    </location>
</feature>